<dbReference type="SUPFAM" id="SSF53335">
    <property type="entry name" value="S-adenosyl-L-methionine-dependent methyltransferases"/>
    <property type="match status" value="1"/>
</dbReference>
<reference evidence="4 5" key="1">
    <citation type="submission" date="2024-04" db="EMBL/GenBank/DDBJ databases">
        <title>Arthrobacter sp. from Plains bison fecal sample.</title>
        <authorList>
            <person name="Ruzzini A."/>
        </authorList>
    </citation>
    <scope>NUCLEOTIDE SEQUENCE [LARGE SCALE GENOMIC DNA]</scope>
    <source>
        <strain evidence="4 5">EINP1</strain>
    </source>
</reference>
<organism evidence="4 5">
    <name type="scientific">Arthrobacter citreus</name>
    <dbReference type="NCBI Taxonomy" id="1670"/>
    <lineage>
        <taxon>Bacteria</taxon>
        <taxon>Bacillati</taxon>
        <taxon>Actinomycetota</taxon>
        <taxon>Actinomycetes</taxon>
        <taxon>Micrococcales</taxon>
        <taxon>Micrococcaceae</taxon>
        <taxon>Arthrobacter</taxon>
    </lineage>
</organism>
<dbReference type="EMBL" id="CP151657">
    <property type="protein sequence ID" value="WZP17235.1"/>
    <property type="molecule type" value="Genomic_DNA"/>
</dbReference>
<keyword evidence="4" id="KW-0489">Methyltransferase</keyword>
<dbReference type="CDD" id="cd02440">
    <property type="entry name" value="AdoMet_MTases"/>
    <property type="match status" value="1"/>
</dbReference>
<dbReference type="GO" id="GO:0008168">
    <property type="term" value="F:methyltransferase activity"/>
    <property type="evidence" value="ECO:0007669"/>
    <property type="project" value="UniProtKB-KW"/>
</dbReference>
<evidence type="ECO:0000256" key="1">
    <source>
        <dbReference type="ARBA" id="ARBA00022679"/>
    </source>
</evidence>
<protein>
    <submittedName>
        <fullName evidence="4">Class I SAM-dependent methyltransferase</fullName>
        <ecNumber evidence="4">2.1.1.-</ecNumber>
    </submittedName>
</protein>
<evidence type="ECO:0000259" key="3">
    <source>
        <dbReference type="Pfam" id="PF13649"/>
    </source>
</evidence>
<feature type="domain" description="Methyltransferase" evidence="3">
    <location>
        <begin position="55"/>
        <end position="146"/>
    </location>
</feature>
<dbReference type="PANTHER" id="PTHR43861:SF3">
    <property type="entry name" value="PUTATIVE (AFU_ORTHOLOGUE AFUA_2G14390)-RELATED"/>
    <property type="match status" value="1"/>
</dbReference>
<keyword evidence="1 4" id="KW-0808">Transferase</keyword>
<dbReference type="RefSeq" id="WP_342024830.1">
    <property type="nucleotide sequence ID" value="NZ_CP151657.1"/>
</dbReference>
<dbReference type="Proteomes" id="UP001448858">
    <property type="component" value="Chromosome"/>
</dbReference>
<accession>A0ABZ2ZYR1</accession>
<dbReference type="Gene3D" id="3.40.50.150">
    <property type="entry name" value="Vaccinia Virus protein VP39"/>
    <property type="match status" value="1"/>
</dbReference>
<dbReference type="EC" id="2.1.1.-" evidence="4"/>
<dbReference type="GO" id="GO:0032259">
    <property type="term" value="P:methylation"/>
    <property type="evidence" value="ECO:0007669"/>
    <property type="project" value="UniProtKB-KW"/>
</dbReference>
<proteinExistence type="predicted"/>
<dbReference type="InterPro" id="IPR041698">
    <property type="entry name" value="Methyltransf_25"/>
</dbReference>
<evidence type="ECO:0000313" key="5">
    <source>
        <dbReference type="Proteomes" id="UP001448858"/>
    </source>
</evidence>
<name>A0ABZ2ZYR1_9MICC</name>
<evidence type="ECO:0000313" key="4">
    <source>
        <dbReference type="EMBL" id="WZP17235.1"/>
    </source>
</evidence>
<dbReference type="PANTHER" id="PTHR43861">
    <property type="entry name" value="TRANS-ACONITATE 2-METHYLTRANSFERASE-RELATED"/>
    <property type="match status" value="1"/>
</dbReference>
<feature type="compositionally biased region" description="Basic and acidic residues" evidence="2">
    <location>
        <begin position="164"/>
        <end position="175"/>
    </location>
</feature>
<dbReference type="Pfam" id="PF13649">
    <property type="entry name" value="Methyltransf_25"/>
    <property type="match status" value="1"/>
</dbReference>
<feature type="region of interest" description="Disordered" evidence="2">
    <location>
        <begin position="156"/>
        <end position="189"/>
    </location>
</feature>
<dbReference type="InterPro" id="IPR029063">
    <property type="entry name" value="SAM-dependent_MTases_sf"/>
</dbReference>
<keyword evidence="5" id="KW-1185">Reference proteome</keyword>
<sequence length="241" mass="26031">MKNAGENPVEHTFDKGYWERHWEELREAGQEATGAGPGNPYIARETAELPPGTALDAGCGEGVEAEWLAAQGWDVVGADISAAALSEASARTAARPLRGSVRWVEADLTSWEPEQQFDLVMTSYAHPAMPHLEFYRRLSAWVAPGGTLLIVGHLHGGSPASEQDGAHDQHAEHHRSAPHADQQHSEHPPVEATVDLASIVAGFDSPEWTILTAEEQTRTFEAPGGGHGKVLHDVIVKAVRR</sequence>
<gene>
    <name evidence="4" type="ORF">AAE021_06685</name>
</gene>
<evidence type="ECO:0000256" key="2">
    <source>
        <dbReference type="SAM" id="MobiDB-lite"/>
    </source>
</evidence>